<proteinExistence type="predicted"/>
<evidence type="ECO:0000313" key="2">
    <source>
        <dbReference type="EMBL" id="TKR93017.1"/>
    </source>
</evidence>
<dbReference type="AlphaFoldDB" id="A0A4U5P9P1"/>
<reference evidence="2 3" key="2">
    <citation type="journal article" date="2019" name="G3 (Bethesda)">
        <title>Hybrid Assembly of the Genome of the Entomopathogenic Nematode Steinernema carpocapsae Identifies the X-Chromosome.</title>
        <authorList>
            <person name="Serra L."/>
            <person name="Macchietto M."/>
            <person name="Macias-Munoz A."/>
            <person name="McGill C.J."/>
            <person name="Rodriguez I.M."/>
            <person name="Rodriguez B."/>
            <person name="Murad R."/>
            <person name="Mortazavi A."/>
        </authorList>
    </citation>
    <scope>NUCLEOTIDE SEQUENCE [LARGE SCALE GENOMIC DNA]</scope>
    <source>
        <strain evidence="2 3">ALL</strain>
    </source>
</reference>
<sequence>MEQPPDEVIVRRPSSSFREGESPVATAFLGTLVAGSAIAVITSLLWLFFITTRAKQSIRRNAAFSAIIFGLAILLLMLFVFGLMYIVISSA</sequence>
<evidence type="ECO:0000256" key="1">
    <source>
        <dbReference type="SAM" id="Phobius"/>
    </source>
</evidence>
<organism evidence="2 3">
    <name type="scientific">Steinernema carpocapsae</name>
    <name type="common">Entomopathogenic nematode</name>
    <dbReference type="NCBI Taxonomy" id="34508"/>
    <lineage>
        <taxon>Eukaryota</taxon>
        <taxon>Metazoa</taxon>
        <taxon>Ecdysozoa</taxon>
        <taxon>Nematoda</taxon>
        <taxon>Chromadorea</taxon>
        <taxon>Rhabditida</taxon>
        <taxon>Tylenchina</taxon>
        <taxon>Panagrolaimomorpha</taxon>
        <taxon>Strongyloidoidea</taxon>
        <taxon>Steinernematidae</taxon>
        <taxon>Steinernema</taxon>
    </lineage>
</organism>
<dbReference type="Proteomes" id="UP000298663">
    <property type="component" value="Unassembled WGS sequence"/>
</dbReference>
<feature type="transmembrane region" description="Helical" evidence="1">
    <location>
        <begin position="62"/>
        <end position="88"/>
    </location>
</feature>
<dbReference type="EMBL" id="AZBU02000002">
    <property type="protein sequence ID" value="TKR93017.1"/>
    <property type="molecule type" value="Genomic_DNA"/>
</dbReference>
<name>A0A4U5P9P1_STECR</name>
<comment type="caution">
    <text evidence="2">The sequence shown here is derived from an EMBL/GenBank/DDBJ whole genome shotgun (WGS) entry which is preliminary data.</text>
</comment>
<keyword evidence="3" id="KW-1185">Reference proteome</keyword>
<keyword evidence="1" id="KW-0472">Membrane</keyword>
<reference evidence="2 3" key="1">
    <citation type="journal article" date="2015" name="Genome Biol.">
        <title>Comparative genomics of Steinernema reveals deeply conserved gene regulatory networks.</title>
        <authorList>
            <person name="Dillman A.R."/>
            <person name="Macchietto M."/>
            <person name="Porter C.F."/>
            <person name="Rogers A."/>
            <person name="Williams B."/>
            <person name="Antoshechkin I."/>
            <person name="Lee M.M."/>
            <person name="Goodwin Z."/>
            <person name="Lu X."/>
            <person name="Lewis E.E."/>
            <person name="Goodrich-Blair H."/>
            <person name="Stock S.P."/>
            <person name="Adams B.J."/>
            <person name="Sternberg P.W."/>
            <person name="Mortazavi A."/>
        </authorList>
    </citation>
    <scope>NUCLEOTIDE SEQUENCE [LARGE SCALE GENOMIC DNA]</scope>
    <source>
        <strain evidence="2 3">ALL</strain>
    </source>
</reference>
<evidence type="ECO:0000313" key="3">
    <source>
        <dbReference type="Proteomes" id="UP000298663"/>
    </source>
</evidence>
<keyword evidence="1" id="KW-0812">Transmembrane</keyword>
<feature type="transmembrane region" description="Helical" evidence="1">
    <location>
        <begin position="24"/>
        <end position="50"/>
    </location>
</feature>
<accession>A0A4U5P9P1</accession>
<gene>
    <name evidence="2" type="ORF">L596_007551</name>
</gene>
<keyword evidence="1" id="KW-1133">Transmembrane helix</keyword>
<protein>
    <submittedName>
        <fullName evidence="2">Uncharacterized protein</fullName>
    </submittedName>
</protein>